<evidence type="ECO:0000313" key="4">
    <source>
        <dbReference type="Proteomes" id="UP000622552"/>
    </source>
</evidence>
<dbReference type="SUPFAM" id="SSF53383">
    <property type="entry name" value="PLP-dependent transferases"/>
    <property type="match status" value="1"/>
</dbReference>
<comment type="caution">
    <text evidence="3">The sequence shown here is derived from an EMBL/GenBank/DDBJ whole genome shotgun (WGS) entry which is preliminary data.</text>
</comment>
<proteinExistence type="predicted"/>
<gene>
    <name evidence="3" type="ORF">IW245_007357</name>
</gene>
<sequence>MANPPTPLPGARDLFTLDQTVLQLNHGSFGAVPLRVQQAQQALRDEIESNPMRFFTRGAIERVEAARRAIAEFLGADPEGTALVANATTAAQIVSDSVALAPGDEVLVTDHGYGAVTMGLRRACDRAGAAVVTVAVEPNATDDEIVAALVAAVGPRTRLAYVDQITSPTALLFPVARIVTALRALGVATLVDAAHVPGALDVDVTAIGADFWLGNMHKWAYAPRGTAVLTVAEEWRPRMEPTIVSWEAHRGFPGAIEWQGTLDYSGWLAAPVGIDVLHDLGWAEVRAHNTALVEYGQRIVAAALDAPAPGSPGLPMRPIPLRPGLVDSQDAAVALRARIVAEIGAEVAISYWGGGGILRLSAQVYNTAAEYERLAEALPVLVKG</sequence>
<dbReference type="GO" id="GO:0045439">
    <property type="term" value="F:isopenicillin-N epimerase activity"/>
    <property type="evidence" value="ECO:0007669"/>
    <property type="project" value="UniProtKB-EC"/>
</dbReference>
<organism evidence="3 4">
    <name type="scientific">Longispora fulva</name>
    <dbReference type="NCBI Taxonomy" id="619741"/>
    <lineage>
        <taxon>Bacteria</taxon>
        <taxon>Bacillati</taxon>
        <taxon>Actinomycetota</taxon>
        <taxon>Actinomycetes</taxon>
        <taxon>Micromonosporales</taxon>
        <taxon>Micromonosporaceae</taxon>
        <taxon>Longispora</taxon>
    </lineage>
</organism>
<dbReference type="InterPro" id="IPR015421">
    <property type="entry name" value="PyrdxlP-dep_Trfase_major"/>
</dbReference>
<dbReference type="InterPro" id="IPR015422">
    <property type="entry name" value="PyrdxlP-dep_Trfase_small"/>
</dbReference>
<dbReference type="AlphaFoldDB" id="A0A8J7H4A4"/>
<dbReference type="Gene3D" id="3.40.640.10">
    <property type="entry name" value="Type I PLP-dependent aspartate aminotransferase-like (Major domain)"/>
    <property type="match status" value="1"/>
</dbReference>
<keyword evidence="4" id="KW-1185">Reference proteome</keyword>
<protein>
    <submittedName>
        <fullName evidence="3">Isopenicillin-N epimerase</fullName>
        <ecNumber evidence="3">5.1.1.17</ecNumber>
    </submittedName>
</protein>
<feature type="domain" description="Aminotransferase class V" evidence="2">
    <location>
        <begin position="47"/>
        <end position="374"/>
    </location>
</feature>
<dbReference type="EC" id="5.1.1.17" evidence="3"/>
<keyword evidence="1" id="KW-0663">Pyridoxal phosphate</keyword>
<keyword evidence="3" id="KW-0413">Isomerase</keyword>
<accession>A0A8J7H4A4</accession>
<dbReference type="PANTHER" id="PTHR43092:SF2">
    <property type="entry name" value="HERCYNYLCYSTEINE SULFOXIDE LYASE"/>
    <property type="match status" value="1"/>
</dbReference>
<evidence type="ECO:0000256" key="1">
    <source>
        <dbReference type="ARBA" id="ARBA00022898"/>
    </source>
</evidence>
<dbReference type="InterPro" id="IPR015424">
    <property type="entry name" value="PyrdxlP-dep_Trfase"/>
</dbReference>
<reference evidence="3" key="1">
    <citation type="submission" date="2020-11" db="EMBL/GenBank/DDBJ databases">
        <title>Sequencing the genomes of 1000 actinobacteria strains.</title>
        <authorList>
            <person name="Klenk H.-P."/>
        </authorList>
    </citation>
    <scope>NUCLEOTIDE SEQUENCE</scope>
    <source>
        <strain evidence="3">DSM 45356</strain>
    </source>
</reference>
<dbReference type="Proteomes" id="UP000622552">
    <property type="component" value="Unassembled WGS sequence"/>
</dbReference>
<dbReference type="Gene3D" id="3.90.1150.10">
    <property type="entry name" value="Aspartate Aminotransferase, domain 1"/>
    <property type="match status" value="1"/>
</dbReference>
<dbReference type="RefSeq" id="WP_197007621.1">
    <property type="nucleotide sequence ID" value="NZ_BONS01000030.1"/>
</dbReference>
<dbReference type="Pfam" id="PF00266">
    <property type="entry name" value="Aminotran_5"/>
    <property type="match status" value="1"/>
</dbReference>
<evidence type="ECO:0000313" key="3">
    <source>
        <dbReference type="EMBL" id="MBG6141163.1"/>
    </source>
</evidence>
<dbReference type="EMBL" id="JADOUF010000001">
    <property type="protein sequence ID" value="MBG6141163.1"/>
    <property type="molecule type" value="Genomic_DNA"/>
</dbReference>
<evidence type="ECO:0000259" key="2">
    <source>
        <dbReference type="Pfam" id="PF00266"/>
    </source>
</evidence>
<name>A0A8J7H4A4_9ACTN</name>
<dbReference type="InterPro" id="IPR000192">
    <property type="entry name" value="Aminotrans_V_dom"/>
</dbReference>
<dbReference type="PANTHER" id="PTHR43092">
    <property type="entry name" value="L-CYSTEINE DESULFHYDRASE"/>
    <property type="match status" value="1"/>
</dbReference>